<dbReference type="SUPFAM" id="SSF48403">
    <property type="entry name" value="Ankyrin repeat"/>
    <property type="match status" value="1"/>
</dbReference>
<dbReference type="Gene3D" id="1.25.40.20">
    <property type="entry name" value="Ankyrin repeat-containing domain"/>
    <property type="match status" value="1"/>
</dbReference>
<dbReference type="InterPro" id="IPR002110">
    <property type="entry name" value="Ankyrin_rpt"/>
</dbReference>
<comment type="caution">
    <text evidence="2">The sequence shown here is derived from an EMBL/GenBank/DDBJ whole genome shotgun (WGS) entry which is preliminary data.</text>
</comment>
<dbReference type="InterPro" id="IPR036770">
    <property type="entry name" value="Ankyrin_rpt-contain_sf"/>
</dbReference>
<dbReference type="Pfam" id="PF12796">
    <property type="entry name" value="Ank_2"/>
    <property type="match status" value="1"/>
</dbReference>
<evidence type="ECO:0000313" key="2">
    <source>
        <dbReference type="EMBL" id="KAK8865519.1"/>
    </source>
</evidence>
<sequence length="540" mass="62010">MQNIKDIADFQNELLELNDVSKAVVDSFSQKLSLSPLLNSEITFKSILISLYTCCITRLDSNVDYINIFIQIAKFPTNILQSKDYILSFSNNFFIYKLYQAGIVLIDSIYNQAELSENFQYYFYPEIKENFPNFKFFNKNIFISIKNYVRTSDFEFDINDTQSIINKFIELRSKGQNPNKIALFIRNDDIDGLQSFLSQTNTPVDTIIKRSIFERLDFINNGISGHQPTLIEYAAFFGSLKCFKFLYQKVQQYPKRLSRYAVAGGNYAIIHLCEDRKVAFDEECLSISIHFFHHELTMYLEEHFGVKKTINEVTTSIFHYNLRALIDCEPVLHQDPNQADSQGCTALAAACINGNLDIVRYLISTFHGKMNVNAINDVQFSFEISCKKNLTALHFAAGRGHLGIVKFLCSLPDININADCHANYHPIDAAVERGCIDVINFLASLPNIVIFTRKEENSSILEAAVFSKKIEILRLVFSLIIKSLSIVDVDDFINNDEAFVFHKNICYSIATVMQNIEIMDFLKNELKCNDGYDFRYPFNL</sequence>
<proteinExistence type="predicted"/>
<organism evidence="2 3">
    <name type="scientific">Tritrichomonas musculus</name>
    <dbReference type="NCBI Taxonomy" id="1915356"/>
    <lineage>
        <taxon>Eukaryota</taxon>
        <taxon>Metamonada</taxon>
        <taxon>Parabasalia</taxon>
        <taxon>Tritrichomonadida</taxon>
        <taxon>Tritrichomonadidae</taxon>
        <taxon>Tritrichomonas</taxon>
    </lineage>
</organism>
<name>A0ABR2IPZ6_9EUKA</name>
<dbReference type="SMART" id="SM00248">
    <property type="entry name" value="ANK"/>
    <property type="match status" value="4"/>
</dbReference>
<accession>A0ABR2IPZ6</accession>
<dbReference type="InterPro" id="IPR020683">
    <property type="entry name" value="DUF3447"/>
</dbReference>
<dbReference type="Proteomes" id="UP001470230">
    <property type="component" value="Unassembled WGS sequence"/>
</dbReference>
<dbReference type="PANTHER" id="PTHR24159:SF5">
    <property type="entry name" value="ANK_REP_REGION DOMAIN-CONTAINING PROTEIN"/>
    <property type="match status" value="1"/>
</dbReference>
<dbReference type="Pfam" id="PF11929">
    <property type="entry name" value="DUF3447"/>
    <property type="match status" value="1"/>
</dbReference>
<evidence type="ECO:0000313" key="3">
    <source>
        <dbReference type="Proteomes" id="UP001470230"/>
    </source>
</evidence>
<gene>
    <name evidence="2" type="ORF">M9Y10_011075</name>
</gene>
<feature type="domain" description="DUF3447" evidence="1">
    <location>
        <begin position="256"/>
        <end position="326"/>
    </location>
</feature>
<dbReference type="PANTHER" id="PTHR24159">
    <property type="match status" value="1"/>
</dbReference>
<protein>
    <recommendedName>
        <fullName evidence="1">DUF3447 domain-containing protein</fullName>
    </recommendedName>
</protein>
<reference evidence="2 3" key="1">
    <citation type="submission" date="2024-04" db="EMBL/GenBank/DDBJ databases">
        <title>Tritrichomonas musculus Genome.</title>
        <authorList>
            <person name="Alves-Ferreira E."/>
            <person name="Grigg M."/>
            <person name="Lorenzi H."/>
            <person name="Galac M."/>
        </authorList>
    </citation>
    <scope>NUCLEOTIDE SEQUENCE [LARGE SCALE GENOMIC DNA]</scope>
    <source>
        <strain evidence="2 3">EAF2021</strain>
    </source>
</reference>
<dbReference type="EMBL" id="JAPFFF010000016">
    <property type="protein sequence ID" value="KAK8865519.1"/>
    <property type="molecule type" value="Genomic_DNA"/>
</dbReference>
<keyword evidence="3" id="KW-1185">Reference proteome</keyword>
<evidence type="ECO:0000259" key="1">
    <source>
        <dbReference type="Pfam" id="PF11929"/>
    </source>
</evidence>